<dbReference type="Proteomes" id="UP001224775">
    <property type="component" value="Unassembled WGS sequence"/>
</dbReference>
<keyword evidence="2" id="KW-1185">Reference proteome</keyword>
<organism evidence="1 2">
    <name type="scientific">Skeletonema marinoi</name>
    <dbReference type="NCBI Taxonomy" id="267567"/>
    <lineage>
        <taxon>Eukaryota</taxon>
        <taxon>Sar</taxon>
        <taxon>Stramenopiles</taxon>
        <taxon>Ochrophyta</taxon>
        <taxon>Bacillariophyta</taxon>
        <taxon>Coscinodiscophyceae</taxon>
        <taxon>Thalassiosirophycidae</taxon>
        <taxon>Thalassiosirales</taxon>
        <taxon>Skeletonemataceae</taxon>
        <taxon>Skeletonema</taxon>
        <taxon>Skeletonema marinoi-dohrnii complex</taxon>
    </lineage>
</organism>
<protein>
    <submittedName>
        <fullName evidence="1">Uncharacterized protein</fullName>
    </submittedName>
</protein>
<reference evidence="1" key="1">
    <citation type="submission" date="2023-06" db="EMBL/GenBank/DDBJ databases">
        <title>Survivors Of The Sea: Transcriptome response of Skeletonema marinoi to long-term dormancy.</title>
        <authorList>
            <person name="Pinder M.I.M."/>
            <person name="Kourtchenko O."/>
            <person name="Robertson E.K."/>
            <person name="Larsson T."/>
            <person name="Maumus F."/>
            <person name="Osuna-Cruz C.M."/>
            <person name="Vancaester E."/>
            <person name="Stenow R."/>
            <person name="Vandepoele K."/>
            <person name="Ploug H."/>
            <person name="Bruchert V."/>
            <person name="Godhe A."/>
            <person name="Topel M."/>
        </authorList>
    </citation>
    <scope>NUCLEOTIDE SEQUENCE</scope>
    <source>
        <strain evidence="1">R05AC</strain>
    </source>
</reference>
<name>A0AAD8YEZ4_9STRA</name>
<dbReference type="EMBL" id="JATAAI010000006">
    <property type="protein sequence ID" value="KAK1745284.1"/>
    <property type="molecule type" value="Genomic_DNA"/>
</dbReference>
<evidence type="ECO:0000313" key="2">
    <source>
        <dbReference type="Proteomes" id="UP001224775"/>
    </source>
</evidence>
<gene>
    <name evidence="1" type="ORF">QTG54_004575</name>
</gene>
<sequence>MMRLPLSLHSSAAARLRSCSICPSYHQHHSFSTQTAAAEKKESKSPHSKLLRVCSSRNVNPHFAAIEGEMLRLDWDKSMKNLVADWAKNKRFDEFVELERNVKSYVEKNLAFITLDRDNYHSKKSILLEHYPYENIISSCVRFAISAPADKVNTDSSGSKFDKNEAKIAMFDLQKRMEALATAGKLLEAMSALETQQTEDDNNSSEEASDMLNSYYKSCTNGYRLVVSGWFLLFRQQKTLHAKIISELNASDILSTTSKLKTLPDGEAYDWANAWITFNSRSGRGGILPSDKPIFLAIAKVLLPHRQDTSSEFNDKLEQLFPEEENETK</sequence>
<proteinExistence type="predicted"/>
<comment type="caution">
    <text evidence="1">The sequence shown here is derived from an EMBL/GenBank/DDBJ whole genome shotgun (WGS) entry which is preliminary data.</text>
</comment>
<dbReference type="AlphaFoldDB" id="A0AAD8YEZ4"/>
<accession>A0AAD8YEZ4</accession>
<evidence type="ECO:0000313" key="1">
    <source>
        <dbReference type="EMBL" id="KAK1745284.1"/>
    </source>
</evidence>